<proteinExistence type="predicted"/>
<dbReference type="EMBL" id="NTZF01000027">
    <property type="protein sequence ID" value="PES93261.1"/>
    <property type="molecule type" value="Genomic_DNA"/>
</dbReference>
<evidence type="ECO:0000313" key="1">
    <source>
        <dbReference type="EMBL" id="PES93261.1"/>
    </source>
</evidence>
<accession>A0A2C1F2W4</accession>
<comment type="caution">
    <text evidence="1">The sequence shown here is derived from an EMBL/GenBank/DDBJ whole genome shotgun (WGS) entry which is preliminary data.</text>
</comment>
<dbReference type="RefSeq" id="WP_098269085.1">
    <property type="nucleotide sequence ID" value="NZ_JAVIVZ010000001.1"/>
</dbReference>
<reference evidence="1 2" key="1">
    <citation type="submission" date="2017-09" db="EMBL/GenBank/DDBJ databases">
        <title>Large-scale bioinformatics analysis of Bacillus genomes uncovers conserved roles of natural products in bacterial physiology.</title>
        <authorList>
            <consortium name="Agbiome Team Llc"/>
            <person name="Bleich R.M."/>
            <person name="Grubbs K.J."/>
            <person name="Santa Maria K.C."/>
            <person name="Allen S.E."/>
            <person name="Farag S."/>
            <person name="Shank E.A."/>
            <person name="Bowers A."/>
        </authorList>
    </citation>
    <scope>NUCLEOTIDE SEQUENCE [LARGE SCALE GENOMIC DNA]</scope>
    <source>
        <strain evidence="1 2">AFS002368</strain>
    </source>
</reference>
<sequence length="121" mass="14073">MNKKAIFFILAICLLLIASITYIICNKREQVPPILVWDEQEYYVTDEPAKVEEVGQKLGEVTKKIELSKKPTQNSESNTLQEKTEVFEMIVEEEDERSPIIVKEPNSEEYRVARLMLKQVL</sequence>
<protein>
    <submittedName>
        <fullName evidence="1">Uncharacterized protein</fullName>
    </submittedName>
</protein>
<evidence type="ECO:0000313" key="2">
    <source>
        <dbReference type="Proteomes" id="UP000220900"/>
    </source>
</evidence>
<dbReference type="Proteomes" id="UP000220900">
    <property type="component" value="Unassembled WGS sequence"/>
</dbReference>
<dbReference type="AlphaFoldDB" id="A0A2C1F2W4"/>
<organism evidence="1 2">
    <name type="scientific">Bacillus cereus</name>
    <dbReference type="NCBI Taxonomy" id="1396"/>
    <lineage>
        <taxon>Bacteria</taxon>
        <taxon>Bacillati</taxon>
        <taxon>Bacillota</taxon>
        <taxon>Bacilli</taxon>
        <taxon>Bacillales</taxon>
        <taxon>Bacillaceae</taxon>
        <taxon>Bacillus</taxon>
        <taxon>Bacillus cereus group</taxon>
    </lineage>
</organism>
<gene>
    <name evidence="1" type="ORF">CN491_21135</name>
</gene>
<name>A0A2C1F2W4_BACCE</name>